<dbReference type="KEGG" id="spii:G7077_12805"/>
<reference evidence="4 5" key="1">
    <citation type="submission" date="2020-03" db="EMBL/GenBank/DDBJ databases">
        <title>Sphingomonas sp. nov., isolated from fish.</title>
        <authorList>
            <person name="Hyun D.-W."/>
            <person name="Bae J.-W."/>
        </authorList>
    </citation>
    <scope>NUCLEOTIDE SEQUENCE [LARGE SCALE GENOMIC DNA]</scope>
    <source>
        <strain evidence="4 5">HDW15B</strain>
    </source>
</reference>
<keyword evidence="1 2" id="KW-0808">Transferase</keyword>
<dbReference type="PANTHER" id="PTHR48050">
    <property type="entry name" value="STEROL 3-BETA-GLUCOSYLTRANSFERASE"/>
    <property type="match status" value="1"/>
</dbReference>
<evidence type="ECO:0000256" key="3">
    <source>
        <dbReference type="SAM" id="MobiDB-lite"/>
    </source>
</evidence>
<dbReference type="PANTHER" id="PTHR48050:SF13">
    <property type="entry name" value="STEROL 3-BETA-GLUCOSYLTRANSFERASE UGT80A2"/>
    <property type="match status" value="1"/>
</dbReference>
<protein>
    <submittedName>
        <fullName evidence="4">Glycosyl transferase family 1</fullName>
    </submittedName>
</protein>
<dbReference type="SUPFAM" id="SSF53756">
    <property type="entry name" value="UDP-Glycosyltransferase/glycogen phosphorylase"/>
    <property type="match status" value="1"/>
</dbReference>
<dbReference type="CDD" id="cd03784">
    <property type="entry name" value="GT1_Gtf-like"/>
    <property type="match status" value="1"/>
</dbReference>
<keyword evidence="5" id="KW-1185">Reference proteome</keyword>
<evidence type="ECO:0000256" key="1">
    <source>
        <dbReference type="ARBA" id="ARBA00022679"/>
    </source>
</evidence>
<dbReference type="EMBL" id="CP049869">
    <property type="protein sequence ID" value="QIK79657.1"/>
    <property type="molecule type" value="Genomic_DNA"/>
</dbReference>
<dbReference type="InterPro" id="IPR002213">
    <property type="entry name" value="UDP_glucos_trans"/>
</dbReference>
<organism evidence="4 5">
    <name type="scientific">Sphingomonas piscis</name>
    <dbReference type="NCBI Taxonomy" id="2714943"/>
    <lineage>
        <taxon>Bacteria</taxon>
        <taxon>Pseudomonadati</taxon>
        <taxon>Pseudomonadota</taxon>
        <taxon>Alphaproteobacteria</taxon>
        <taxon>Sphingomonadales</taxon>
        <taxon>Sphingomonadaceae</taxon>
        <taxon>Sphingomonas</taxon>
    </lineage>
</organism>
<dbReference type="PROSITE" id="PS00375">
    <property type="entry name" value="UDPGT"/>
    <property type="match status" value="1"/>
</dbReference>
<accession>A0A6G7YSE0</accession>
<feature type="compositionally biased region" description="Low complexity" evidence="3">
    <location>
        <begin position="408"/>
        <end position="421"/>
    </location>
</feature>
<dbReference type="AlphaFoldDB" id="A0A6G7YSE0"/>
<name>A0A6G7YSE0_9SPHN</name>
<feature type="region of interest" description="Disordered" evidence="3">
    <location>
        <begin position="408"/>
        <end position="437"/>
    </location>
</feature>
<dbReference type="Pfam" id="PF00201">
    <property type="entry name" value="UDPGT"/>
    <property type="match status" value="1"/>
</dbReference>
<dbReference type="RefSeq" id="WP_166412042.1">
    <property type="nucleotide sequence ID" value="NZ_CP049869.1"/>
</dbReference>
<dbReference type="InterPro" id="IPR050426">
    <property type="entry name" value="Glycosyltransferase_28"/>
</dbReference>
<evidence type="ECO:0000313" key="5">
    <source>
        <dbReference type="Proteomes" id="UP000503222"/>
    </source>
</evidence>
<dbReference type="GO" id="GO:0017000">
    <property type="term" value="P:antibiotic biosynthetic process"/>
    <property type="evidence" value="ECO:0007669"/>
    <property type="project" value="UniProtKB-ARBA"/>
</dbReference>
<dbReference type="Gene3D" id="3.40.50.2000">
    <property type="entry name" value="Glycogen Phosphorylase B"/>
    <property type="match status" value="2"/>
</dbReference>
<gene>
    <name evidence="4" type="ORF">G7077_12805</name>
</gene>
<sequence>MAYFGFTCPPLPGHINPMTVLARELATRGHRVTFLGFPDMRRKLSPDLEFRSFGESDWPDGSLEPFLKRLGKLGGPLSLRRLILDLADFADTVCRDLPGALEELKPDALIVDQADAAGSLVARAIGLPYVNVANALPLNMEPGVPPPVLAWPYDPTPKGIRRNLGGYRVARFIERPITKVIRRHAVRLGQPDVRFAEDTLSEVAQLTQCVRGLDFPRERLPANFHYVGPLRERDQPMDLGLPNDGKPLVFCSLGTLQGSRLSIFRAVAKAVQSLDLRLLIAHGGMLSERQSASLPGDPMVRSFVPQRAVLAKSALAITHCGFNTVMDALSFGVPMVGMPLAFEQPATGARLERAGVGEVLYRWRTPGRIRDAVAAALADPAYRVSAAALQAEIALAGGVRRAADIIERATGAAPPEGATRGRAARGGARGDSRSESS</sequence>
<dbReference type="GO" id="GO:0008194">
    <property type="term" value="F:UDP-glycosyltransferase activity"/>
    <property type="evidence" value="ECO:0007669"/>
    <property type="project" value="InterPro"/>
</dbReference>
<evidence type="ECO:0000256" key="2">
    <source>
        <dbReference type="RuleBase" id="RU003718"/>
    </source>
</evidence>
<feature type="compositionally biased region" description="Basic and acidic residues" evidence="3">
    <location>
        <begin position="428"/>
        <end position="437"/>
    </location>
</feature>
<dbReference type="Proteomes" id="UP000503222">
    <property type="component" value="Chromosome"/>
</dbReference>
<keyword evidence="2" id="KW-0328">Glycosyltransferase</keyword>
<evidence type="ECO:0000313" key="4">
    <source>
        <dbReference type="EMBL" id="QIK79657.1"/>
    </source>
</evidence>
<dbReference type="InterPro" id="IPR035595">
    <property type="entry name" value="UDP_glycos_trans_CS"/>
</dbReference>
<comment type="similarity">
    <text evidence="2">Belongs to the UDP-glycosyltransferase family.</text>
</comment>
<proteinExistence type="inferred from homology"/>